<evidence type="ECO:0000313" key="2">
    <source>
        <dbReference type="EMBL" id="TQE04316.1"/>
    </source>
</evidence>
<protein>
    <recommendedName>
        <fullName evidence="4">Legume lectin domain-containing protein</fullName>
    </recommendedName>
</protein>
<comment type="caution">
    <text evidence="2">The sequence shown here is derived from an EMBL/GenBank/DDBJ whole genome shotgun (WGS) entry which is preliminary data.</text>
</comment>
<dbReference type="STRING" id="106549.A0A540MZV9"/>
<evidence type="ECO:0000313" key="3">
    <source>
        <dbReference type="Proteomes" id="UP000315295"/>
    </source>
</evidence>
<proteinExistence type="predicted"/>
<dbReference type="Proteomes" id="UP000315295">
    <property type="component" value="Unassembled WGS sequence"/>
</dbReference>
<accession>A0A540MZV9</accession>
<dbReference type="EMBL" id="VIEB01000142">
    <property type="protein sequence ID" value="TQE04316.1"/>
    <property type="molecule type" value="Genomic_DNA"/>
</dbReference>
<keyword evidence="3" id="KW-1185">Reference proteome</keyword>
<feature type="signal peptide" evidence="1">
    <location>
        <begin position="1"/>
        <end position="32"/>
    </location>
</feature>
<evidence type="ECO:0008006" key="4">
    <source>
        <dbReference type="Google" id="ProtNLM"/>
    </source>
</evidence>
<feature type="chain" id="PRO_5021975775" description="Legume lectin domain-containing protein" evidence="1">
    <location>
        <begin position="33"/>
        <end position="117"/>
    </location>
</feature>
<dbReference type="AlphaFoldDB" id="A0A540MZV9"/>
<organism evidence="2 3">
    <name type="scientific">Malus baccata</name>
    <name type="common">Siberian crab apple</name>
    <name type="synonym">Pyrus baccata</name>
    <dbReference type="NCBI Taxonomy" id="106549"/>
    <lineage>
        <taxon>Eukaryota</taxon>
        <taxon>Viridiplantae</taxon>
        <taxon>Streptophyta</taxon>
        <taxon>Embryophyta</taxon>
        <taxon>Tracheophyta</taxon>
        <taxon>Spermatophyta</taxon>
        <taxon>Magnoliopsida</taxon>
        <taxon>eudicotyledons</taxon>
        <taxon>Gunneridae</taxon>
        <taxon>Pentapetalae</taxon>
        <taxon>rosids</taxon>
        <taxon>fabids</taxon>
        <taxon>Rosales</taxon>
        <taxon>Rosaceae</taxon>
        <taxon>Amygdaloideae</taxon>
        <taxon>Maleae</taxon>
        <taxon>Malus</taxon>
    </lineage>
</organism>
<reference evidence="2 3" key="1">
    <citation type="journal article" date="2019" name="G3 (Bethesda)">
        <title>Sequencing of a Wild Apple (Malus baccata) Genome Unravels the Differences Between Cultivated and Wild Apple Species Regarding Disease Resistance and Cold Tolerance.</title>
        <authorList>
            <person name="Chen X."/>
        </authorList>
    </citation>
    <scope>NUCLEOTIDE SEQUENCE [LARGE SCALE GENOMIC DNA]</scope>
    <source>
        <strain evidence="3">cv. Shandingzi</strain>
        <tissue evidence="2">Leaves</tissue>
    </source>
</reference>
<name>A0A540MZV9_MALBA</name>
<gene>
    <name evidence="2" type="ORF">C1H46_010101</name>
</gene>
<evidence type="ECO:0000256" key="1">
    <source>
        <dbReference type="SAM" id="SignalP"/>
    </source>
</evidence>
<keyword evidence="1" id="KW-0732">Signal</keyword>
<sequence>METFTNSVTRLSSPQLLFLTLIVLLTSQPCAAAAQAELPRGFKATPDPSIQTFQPLLTDPTVNFSLGFLRVNKTQLALALIHVLSSDPLWLANPAQLARWSDRTTLLFNGSLVLSDP</sequence>